<dbReference type="Proteomes" id="UP000182229">
    <property type="component" value="Unassembled WGS sequence"/>
</dbReference>
<accession>A0A1L9BJH6</accession>
<dbReference type="SUPFAM" id="SSF50969">
    <property type="entry name" value="YVTN repeat-like/Quinoprotein amine dehydrogenase"/>
    <property type="match status" value="1"/>
</dbReference>
<dbReference type="InterPro" id="IPR011044">
    <property type="entry name" value="Quino_amine_DH_bsu"/>
</dbReference>
<comment type="caution">
    <text evidence="2">The sequence shown here is derived from an EMBL/GenBank/DDBJ whole genome shotgun (WGS) entry which is preliminary data.</text>
</comment>
<feature type="region of interest" description="Disordered" evidence="1">
    <location>
        <begin position="376"/>
        <end position="399"/>
    </location>
</feature>
<dbReference type="Gene3D" id="2.130.10.10">
    <property type="entry name" value="YVTN repeat-like/Quinoprotein amine dehydrogenase"/>
    <property type="match status" value="1"/>
</dbReference>
<dbReference type="EMBL" id="MPIN01000001">
    <property type="protein sequence ID" value="OJH42356.1"/>
    <property type="molecule type" value="Genomic_DNA"/>
</dbReference>
<dbReference type="PROSITE" id="PS51257">
    <property type="entry name" value="PROKAR_LIPOPROTEIN"/>
    <property type="match status" value="1"/>
</dbReference>
<feature type="region of interest" description="Disordered" evidence="1">
    <location>
        <begin position="718"/>
        <end position="738"/>
    </location>
</feature>
<gene>
    <name evidence="2" type="ORF">BON30_03900</name>
</gene>
<dbReference type="InterPro" id="IPR015943">
    <property type="entry name" value="WD40/YVTN_repeat-like_dom_sf"/>
</dbReference>
<reference evidence="3" key="1">
    <citation type="submission" date="2016-11" db="EMBL/GenBank/DDBJ databases">
        <authorList>
            <person name="Shukria A."/>
            <person name="Stevens D.C."/>
        </authorList>
    </citation>
    <scope>NUCLEOTIDE SEQUENCE [LARGE SCALE GENOMIC DNA]</scope>
    <source>
        <strain evidence="3">Cbfe23</strain>
    </source>
</reference>
<dbReference type="OrthoDB" id="338075at2"/>
<sequence length="738" mass="83272">MKLGWWVVVAALVLAGCKSEREKYLEGVEAEWQRLTANEPAANIERVRAYEAFLTRYPEASPHGNPHTEEARRRMGEAQARLDAEAKLLQLVQQRRTQLLPLLSDTIFSLAGGARDIGRDTHLIHLVNRGVHLVRRGVVRTANWVVARELPPLSRLRAVMGAAIHDKKRRAYNPELLRELLEAAYLPPGTPLLGTTTDEIFPVFRRRLRVEMQLHDCLAELVAPRIPEIEREFTTALKSKSTRRWLDDEPAEPGGWHSEHAWDRSWWEHPKDRRSFYAWVYYERRVTYVCGIAPGESSPSEVGFWIRRFEDGTAPVLAGSLKRVLSAYDGDWLKSLDPSFAHPKVAYLGDKAVEYFGARRRTDPARFELVFRDWNDKPVGEDGEQETPEEQTVPEGDPLWFEEPGSRPEYHDGKTGDRLIRLEVQLRRLFFTEDSNQLLAIFEDRLDWLNVETMRSGELVRSARSIPTPSGTQVYGVVLSRDGLTLAVQYREFMRLVEMNLPDAEASEKTSRLEFRLDPIAINADATILAGFGANQTMEVHFLGAAESPERKVVQLPLKPLPLKPSMIVLHPTLPLLVVGQGQPVLWDLSTGEEIGTAEGDSLSDEAFDAEGKRLFTVSGEFATEDDESEGILSRFDPKTRTFTVEKRFKGVRSGHWLPKGRLLLREGDVFRVVDGKTFQTVGRPVHADGFSAASPDGRWLLLDLEDDMLLWSLPAPEPEVEEAADAGTRIDAGDAGT</sequence>
<reference evidence="2 3" key="2">
    <citation type="submission" date="2016-12" db="EMBL/GenBank/DDBJ databases">
        <title>Draft Genome Sequence of Cystobacter ferrugineus Strain Cbfe23.</title>
        <authorList>
            <person name="Akbar S."/>
            <person name="Dowd S.E."/>
            <person name="Stevens D.C."/>
        </authorList>
    </citation>
    <scope>NUCLEOTIDE SEQUENCE [LARGE SCALE GENOMIC DNA]</scope>
    <source>
        <strain evidence="2 3">Cbfe23</strain>
    </source>
</reference>
<proteinExistence type="predicted"/>
<organism evidence="2 3">
    <name type="scientific">Cystobacter ferrugineus</name>
    <dbReference type="NCBI Taxonomy" id="83449"/>
    <lineage>
        <taxon>Bacteria</taxon>
        <taxon>Pseudomonadati</taxon>
        <taxon>Myxococcota</taxon>
        <taxon>Myxococcia</taxon>
        <taxon>Myxococcales</taxon>
        <taxon>Cystobacterineae</taxon>
        <taxon>Archangiaceae</taxon>
        <taxon>Cystobacter</taxon>
    </lineage>
</organism>
<name>A0A1L9BJH6_9BACT</name>
<evidence type="ECO:0000313" key="2">
    <source>
        <dbReference type="EMBL" id="OJH42356.1"/>
    </source>
</evidence>
<keyword evidence="3" id="KW-1185">Reference proteome</keyword>
<dbReference type="RefSeq" id="WP_071896447.1">
    <property type="nucleotide sequence ID" value="NZ_MPIN01000001.1"/>
</dbReference>
<evidence type="ECO:0000313" key="3">
    <source>
        <dbReference type="Proteomes" id="UP000182229"/>
    </source>
</evidence>
<dbReference type="AlphaFoldDB" id="A0A1L9BJH6"/>
<evidence type="ECO:0000256" key="1">
    <source>
        <dbReference type="SAM" id="MobiDB-lite"/>
    </source>
</evidence>
<protein>
    <submittedName>
        <fullName evidence="2">Uncharacterized protein</fullName>
    </submittedName>
</protein>